<dbReference type="RefSeq" id="WP_271921813.1">
    <property type="nucleotide sequence ID" value="NZ_JAQNDO010000001.1"/>
</dbReference>
<evidence type="ECO:0000313" key="1">
    <source>
        <dbReference type="EMBL" id="MDC0744857.1"/>
    </source>
</evidence>
<comment type="caution">
    <text evidence="1">The sequence shown here is derived from an EMBL/GenBank/DDBJ whole genome shotgun (WGS) entry which is preliminary data.</text>
</comment>
<dbReference type="EMBL" id="JAQNDO010000001">
    <property type="protein sequence ID" value="MDC0744857.1"/>
    <property type="molecule type" value="Genomic_DNA"/>
</dbReference>
<organism evidence="1 2">
    <name type="scientific">Polyangium mundeleinium</name>
    <dbReference type="NCBI Taxonomy" id="2995306"/>
    <lineage>
        <taxon>Bacteria</taxon>
        <taxon>Pseudomonadati</taxon>
        <taxon>Myxococcota</taxon>
        <taxon>Polyangia</taxon>
        <taxon>Polyangiales</taxon>
        <taxon>Polyangiaceae</taxon>
        <taxon>Polyangium</taxon>
    </lineage>
</organism>
<keyword evidence="2" id="KW-1185">Reference proteome</keyword>
<gene>
    <name evidence="1" type="ORF">POL67_26225</name>
</gene>
<name>A0ABT5ESQ6_9BACT</name>
<protein>
    <submittedName>
        <fullName evidence="1">Uncharacterized protein</fullName>
    </submittedName>
</protein>
<reference evidence="1 2" key="1">
    <citation type="submission" date="2022-11" db="EMBL/GenBank/DDBJ databases">
        <title>Minimal conservation of predation-associated metabolite biosynthetic gene clusters underscores biosynthetic potential of Myxococcota including descriptions for ten novel species: Archangium lansinium sp. nov., Myxococcus landrumus sp. nov., Nannocystis bai.</title>
        <authorList>
            <person name="Ahearne A."/>
            <person name="Stevens C."/>
            <person name="Dowd S."/>
        </authorList>
    </citation>
    <scope>NUCLEOTIDE SEQUENCE [LARGE SCALE GENOMIC DNA]</scope>
    <source>
        <strain evidence="1 2">RJM3</strain>
    </source>
</reference>
<accession>A0ABT5ESQ6</accession>
<sequence length="215" mass="24288">MIQQVTCNDDRRGLLFTINQESSPVYQLESQAWARPENRWSAADIPQSIRDKVAQLEQTGKPGAFVRFMQGETGVYVLCEKNIRTLPERADDEIQADLPNEGGEGPTLSPYDIVIHAKGGTIQSENGDRIETTEGSYYVIPCQSWGRFILEQHLRPGHVETTKEFLLLLDSLHGQNFLAMSPDKPIEIHMPEMEDPIPAIIPITCYVLNLAHFKR</sequence>
<proteinExistence type="predicted"/>
<dbReference type="Proteomes" id="UP001221411">
    <property type="component" value="Unassembled WGS sequence"/>
</dbReference>
<evidence type="ECO:0000313" key="2">
    <source>
        <dbReference type="Proteomes" id="UP001221411"/>
    </source>
</evidence>